<keyword evidence="2 3" id="KW-0802">TPR repeat</keyword>
<name>A0ABP5RSN8_9ACTN</name>
<organism evidence="5 6">
    <name type="scientific">Kitasatospora cystarginea</name>
    <dbReference type="NCBI Taxonomy" id="58350"/>
    <lineage>
        <taxon>Bacteria</taxon>
        <taxon>Bacillati</taxon>
        <taxon>Actinomycetota</taxon>
        <taxon>Actinomycetes</taxon>
        <taxon>Kitasatosporales</taxon>
        <taxon>Streptomycetaceae</taxon>
        <taxon>Kitasatospora</taxon>
    </lineage>
</organism>
<gene>
    <name evidence="5" type="ORF">GCM10010430_69440</name>
</gene>
<dbReference type="SMART" id="SM00028">
    <property type="entry name" value="TPR"/>
    <property type="match status" value="3"/>
</dbReference>
<dbReference type="PROSITE" id="PS50005">
    <property type="entry name" value="TPR"/>
    <property type="match status" value="1"/>
</dbReference>
<accession>A0ABP5RSN8</accession>
<evidence type="ECO:0000256" key="3">
    <source>
        <dbReference type="PROSITE-ProRule" id="PRU00339"/>
    </source>
</evidence>
<protein>
    <recommendedName>
        <fullName evidence="7">Tetratricopeptide repeat protein</fullName>
    </recommendedName>
</protein>
<dbReference type="Pfam" id="PF13432">
    <property type="entry name" value="TPR_16"/>
    <property type="match status" value="1"/>
</dbReference>
<feature type="transmembrane region" description="Helical" evidence="4">
    <location>
        <begin position="340"/>
        <end position="359"/>
    </location>
</feature>
<sequence length="366" mass="40636">MTTALHPLVEQAMALMDLKRIDEARALLARRLAEDPTDIVAWLRLARCHEEVRDYQEVLNATNEVLALNPEEYGAYLRRTYAFRRLGRPDESLAAAHEMLRLEPESWQSHVGLSEALGAWQPRWPEALEAAATGVRLGPDQIAAHYALWKAALMNGRVDLQRQAVAESLRIDPHDAWALDQRAKYAEVDAARPPLTGAGAKLPAAAEAFADALAAAPQAPQADRQRKHLDVAVFRMLRGTRWLALLCVVIAALAARVFPTGSDPTALPGPLATRLYGLALMGAVWGFGAWRRYRGLRAGVRMSLWSLVRRVGWARLVVGQSVWCTLIAVVVVLVPWSERTAPQVLFWVALVPTLLTMWFERAAMRS</sequence>
<dbReference type="EMBL" id="BAAATR010000047">
    <property type="protein sequence ID" value="GAA2273616.1"/>
    <property type="molecule type" value="Genomic_DNA"/>
</dbReference>
<dbReference type="InterPro" id="IPR011990">
    <property type="entry name" value="TPR-like_helical_dom_sf"/>
</dbReference>
<keyword evidence="1" id="KW-0677">Repeat</keyword>
<keyword evidence="4" id="KW-0472">Membrane</keyword>
<comment type="caution">
    <text evidence="5">The sequence shown here is derived from an EMBL/GenBank/DDBJ whole genome shotgun (WGS) entry which is preliminary data.</text>
</comment>
<keyword evidence="4" id="KW-0812">Transmembrane</keyword>
<evidence type="ECO:0008006" key="7">
    <source>
        <dbReference type="Google" id="ProtNLM"/>
    </source>
</evidence>
<dbReference type="Gene3D" id="1.25.40.10">
    <property type="entry name" value="Tetratricopeptide repeat domain"/>
    <property type="match status" value="2"/>
</dbReference>
<evidence type="ECO:0000256" key="2">
    <source>
        <dbReference type="ARBA" id="ARBA00022803"/>
    </source>
</evidence>
<evidence type="ECO:0000313" key="5">
    <source>
        <dbReference type="EMBL" id="GAA2273616.1"/>
    </source>
</evidence>
<evidence type="ECO:0000256" key="4">
    <source>
        <dbReference type="SAM" id="Phobius"/>
    </source>
</evidence>
<dbReference type="Pfam" id="PF14559">
    <property type="entry name" value="TPR_19"/>
    <property type="match status" value="1"/>
</dbReference>
<dbReference type="PANTHER" id="PTHR44858:SF1">
    <property type="entry name" value="UDP-N-ACETYLGLUCOSAMINE--PEPTIDE N-ACETYLGLUCOSAMINYLTRANSFERASE SPINDLY-RELATED"/>
    <property type="match status" value="1"/>
</dbReference>
<feature type="transmembrane region" description="Helical" evidence="4">
    <location>
        <begin position="311"/>
        <end position="334"/>
    </location>
</feature>
<reference evidence="6" key="1">
    <citation type="journal article" date="2019" name="Int. J. Syst. Evol. Microbiol.">
        <title>The Global Catalogue of Microorganisms (GCM) 10K type strain sequencing project: providing services to taxonomists for standard genome sequencing and annotation.</title>
        <authorList>
            <consortium name="The Broad Institute Genomics Platform"/>
            <consortium name="The Broad Institute Genome Sequencing Center for Infectious Disease"/>
            <person name="Wu L."/>
            <person name="Ma J."/>
        </authorList>
    </citation>
    <scope>NUCLEOTIDE SEQUENCE [LARGE SCALE GENOMIC DNA]</scope>
    <source>
        <strain evidence="6">JCM 7356</strain>
    </source>
</reference>
<feature type="transmembrane region" description="Helical" evidence="4">
    <location>
        <begin position="242"/>
        <end position="259"/>
    </location>
</feature>
<dbReference type="Proteomes" id="UP001500305">
    <property type="component" value="Unassembled WGS sequence"/>
</dbReference>
<dbReference type="SUPFAM" id="SSF48452">
    <property type="entry name" value="TPR-like"/>
    <property type="match status" value="1"/>
</dbReference>
<proteinExistence type="predicted"/>
<dbReference type="PANTHER" id="PTHR44858">
    <property type="entry name" value="TETRATRICOPEPTIDE REPEAT PROTEIN 6"/>
    <property type="match status" value="1"/>
</dbReference>
<evidence type="ECO:0000313" key="6">
    <source>
        <dbReference type="Proteomes" id="UP001500305"/>
    </source>
</evidence>
<dbReference type="InterPro" id="IPR050498">
    <property type="entry name" value="Ycf3"/>
</dbReference>
<dbReference type="RefSeq" id="WP_344640553.1">
    <property type="nucleotide sequence ID" value="NZ_BAAATR010000047.1"/>
</dbReference>
<feature type="transmembrane region" description="Helical" evidence="4">
    <location>
        <begin position="271"/>
        <end position="290"/>
    </location>
</feature>
<keyword evidence="6" id="KW-1185">Reference proteome</keyword>
<evidence type="ECO:0000256" key="1">
    <source>
        <dbReference type="ARBA" id="ARBA00022737"/>
    </source>
</evidence>
<keyword evidence="4" id="KW-1133">Transmembrane helix</keyword>
<dbReference type="InterPro" id="IPR019734">
    <property type="entry name" value="TPR_rpt"/>
</dbReference>
<feature type="repeat" description="TPR" evidence="3">
    <location>
        <begin position="39"/>
        <end position="72"/>
    </location>
</feature>